<evidence type="ECO:0000313" key="2">
    <source>
        <dbReference type="EMBL" id="KAK9876833.1"/>
    </source>
</evidence>
<name>A0AAW1U2Q2_9CUCU</name>
<keyword evidence="3" id="KW-1185">Reference proteome</keyword>
<comment type="caution">
    <text evidence="2">The sequence shown here is derived from an EMBL/GenBank/DDBJ whole genome shotgun (WGS) entry which is preliminary data.</text>
</comment>
<organism evidence="2 3">
    <name type="scientific">Henosepilachna vigintioctopunctata</name>
    <dbReference type="NCBI Taxonomy" id="420089"/>
    <lineage>
        <taxon>Eukaryota</taxon>
        <taxon>Metazoa</taxon>
        <taxon>Ecdysozoa</taxon>
        <taxon>Arthropoda</taxon>
        <taxon>Hexapoda</taxon>
        <taxon>Insecta</taxon>
        <taxon>Pterygota</taxon>
        <taxon>Neoptera</taxon>
        <taxon>Endopterygota</taxon>
        <taxon>Coleoptera</taxon>
        <taxon>Polyphaga</taxon>
        <taxon>Cucujiformia</taxon>
        <taxon>Coccinelloidea</taxon>
        <taxon>Coccinellidae</taxon>
        <taxon>Epilachninae</taxon>
        <taxon>Epilachnini</taxon>
        <taxon>Henosepilachna</taxon>
    </lineage>
</organism>
<dbReference type="Proteomes" id="UP001431783">
    <property type="component" value="Unassembled WGS sequence"/>
</dbReference>
<protein>
    <submittedName>
        <fullName evidence="2">Uncharacterized protein</fullName>
    </submittedName>
</protein>
<dbReference type="GO" id="GO:0032465">
    <property type="term" value="P:regulation of cytokinesis"/>
    <property type="evidence" value="ECO:0007669"/>
    <property type="project" value="InterPro"/>
</dbReference>
<dbReference type="InterPro" id="IPR033207">
    <property type="entry name" value="CCP110"/>
</dbReference>
<accession>A0AAW1U2Q2</accession>
<feature type="compositionally biased region" description="Polar residues" evidence="1">
    <location>
        <begin position="234"/>
        <end position="244"/>
    </location>
</feature>
<dbReference type="Pfam" id="PF16025">
    <property type="entry name" value="CaM_bind"/>
    <property type="match status" value="1"/>
</dbReference>
<dbReference type="GO" id="GO:0005814">
    <property type="term" value="C:centriole"/>
    <property type="evidence" value="ECO:0007669"/>
    <property type="project" value="InterPro"/>
</dbReference>
<dbReference type="PANTHER" id="PTHR13594">
    <property type="entry name" value="CENTRIOLAR COILED-COIL PROTEIN OF 110 KDA"/>
    <property type="match status" value="1"/>
</dbReference>
<dbReference type="GO" id="GO:0032053">
    <property type="term" value="P:ciliary basal body organization"/>
    <property type="evidence" value="ECO:0007669"/>
    <property type="project" value="TreeGrafter"/>
</dbReference>
<dbReference type="GO" id="GO:0007099">
    <property type="term" value="P:centriole replication"/>
    <property type="evidence" value="ECO:0007669"/>
    <property type="project" value="InterPro"/>
</dbReference>
<dbReference type="EMBL" id="JARQZJ010000038">
    <property type="protein sequence ID" value="KAK9876833.1"/>
    <property type="molecule type" value="Genomic_DNA"/>
</dbReference>
<evidence type="ECO:0000256" key="1">
    <source>
        <dbReference type="SAM" id="MobiDB-lite"/>
    </source>
</evidence>
<dbReference type="PANTHER" id="PTHR13594:SF1">
    <property type="entry name" value="CENTRIOLAR COILED-COIL PROTEIN OF 110 KDA"/>
    <property type="match status" value="1"/>
</dbReference>
<feature type="region of interest" description="Disordered" evidence="1">
    <location>
        <begin position="225"/>
        <end position="244"/>
    </location>
</feature>
<sequence length="244" mass="27349">MDQNFSYVSCIKINGVPILPPLVTSDRKQELLEYKRQALLLEKQYSNKKLNSKTFGNESKSVHGEFLGLESNISCNSKNQTGNSLIYVPFKNENLKKLNLSSSIIDVSEYSSDTKEISENKGIIEVKIIETDTCHPTLHKDNYNSDSLDLISGSTEIVLKEDTSDLGNEKNICEKPRLIRSNSYTLDNPSPLLLAHLKRQSSVSLSSDQGLTDSSHEEIESIVLESRAEKKNNSEIQSQKIPQI</sequence>
<dbReference type="AlphaFoldDB" id="A0AAW1U2Q2"/>
<reference evidence="2 3" key="1">
    <citation type="submission" date="2023-03" db="EMBL/GenBank/DDBJ databases">
        <title>Genome insight into feeding habits of ladybird beetles.</title>
        <authorList>
            <person name="Li H.-S."/>
            <person name="Huang Y.-H."/>
            <person name="Pang H."/>
        </authorList>
    </citation>
    <scope>NUCLEOTIDE SEQUENCE [LARGE SCALE GENOMIC DNA]</scope>
    <source>
        <strain evidence="2">SYSU_2023b</strain>
        <tissue evidence="2">Whole body</tissue>
    </source>
</reference>
<dbReference type="GO" id="GO:1903723">
    <property type="term" value="P:negative regulation of centriole elongation"/>
    <property type="evidence" value="ECO:0007669"/>
    <property type="project" value="TreeGrafter"/>
</dbReference>
<gene>
    <name evidence="2" type="ORF">WA026_015069</name>
</gene>
<proteinExistence type="predicted"/>
<evidence type="ECO:0000313" key="3">
    <source>
        <dbReference type="Proteomes" id="UP001431783"/>
    </source>
</evidence>